<protein>
    <recommendedName>
        <fullName evidence="9">G-protein coupled receptors family 1 profile domain-containing protein</fullName>
    </recommendedName>
</protein>
<feature type="transmembrane region" description="Helical" evidence="8">
    <location>
        <begin position="144"/>
        <end position="165"/>
    </location>
</feature>
<dbReference type="PANTHER" id="PTHR24241">
    <property type="entry name" value="NEUROPEPTIDE RECEPTOR-RELATED G-PROTEIN COUPLED RECEPTOR"/>
    <property type="match status" value="1"/>
</dbReference>
<accession>A0ABD2KH29</accession>
<proteinExistence type="predicted"/>
<evidence type="ECO:0000256" key="7">
    <source>
        <dbReference type="SAM" id="MobiDB-lite"/>
    </source>
</evidence>
<dbReference type="Proteomes" id="UP001620645">
    <property type="component" value="Unassembled WGS sequence"/>
</dbReference>
<keyword evidence="3 8" id="KW-0812">Transmembrane</keyword>
<dbReference type="SUPFAM" id="SSF81321">
    <property type="entry name" value="Family A G protein-coupled receptor-like"/>
    <property type="match status" value="1"/>
</dbReference>
<feature type="domain" description="G-protein coupled receptors family 1 profile" evidence="9">
    <location>
        <begin position="42"/>
        <end position="290"/>
    </location>
</feature>
<evidence type="ECO:0000256" key="4">
    <source>
        <dbReference type="ARBA" id="ARBA00022989"/>
    </source>
</evidence>
<dbReference type="InterPro" id="IPR017452">
    <property type="entry name" value="GPCR_Rhodpsn_7TM"/>
</dbReference>
<evidence type="ECO:0000256" key="2">
    <source>
        <dbReference type="ARBA" id="ARBA00022475"/>
    </source>
</evidence>
<dbReference type="Gene3D" id="1.20.1070.10">
    <property type="entry name" value="Rhodopsin 7-helix transmembrane proteins"/>
    <property type="match status" value="1"/>
</dbReference>
<evidence type="ECO:0000259" key="9">
    <source>
        <dbReference type="PROSITE" id="PS50262"/>
    </source>
</evidence>
<dbReference type="PRINTS" id="PR00237">
    <property type="entry name" value="GPCRRHODOPSN"/>
</dbReference>
<evidence type="ECO:0000256" key="5">
    <source>
        <dbReference type="ARBA" id="ARBA00023136"/>
    </source>
</evidence>
<organism evidence="10 11">
    <name type="scientific">Heterodera schachtii</name>
    <name type="common">Sugarbeet cyst nematode worm</name>
    <name type="synonym">Tylenchus schachtii</name>
    <dbReference type="NCBI Taxonomy" id="97005"/>
    <lineage>
        <taxon>Eukaryota</taxon>
        <taxon>Metazoa</taxon>
        <taxon>Ecdysozoa</taxon>
        <taxon>Nematoda</taxon>
        <taxon>Chromadorea</taxon>
        <taxon>Rhabditida</taxon>
        <taxon>Tylenchina</taxon>
        <taxon>Tylenchomorpha</taxon>
        <taxon>Tylenchoidea</taxon>
        <taxon>Heteroderidae</taxon>
        <taxon>Heteroderinae</taxon>
        <taxon>Heterodera</taxon>
    </lineage>
</organism>
<gene>
    <name evidence="10" type="ORF">niasHS_003637</name>
</gene>
<feature type="transmembrane region" description="Helical" evidence="8">
    <location>
        <begin position="270"/>
        <end position="289"/>
    </location>
</feature>
<comment type="subcellular location">
    <subcellularLocation>
        <location evidence="1">Cell membrane</location>
        <topology evidence="1">Multi-pass membrane protein</topology>
    </subcellularLocation>
</comment>
<evidence type="ECO:0000256" key="8">
    <source>
        <dbReference type="SAM" id="Phobius"/>
    </source>
</evidence>
<reference evidence="10 11" key="1">
    <citation type="submission" date="2024-10" db="EMBL/GenBank/DDBJ databases">
        <authorList>
            <person name="Kim D."/>
        </authorList>
    </citation>
    <scope>NUCLEOTIDE SEQUENCE [LARGE SCALE GENOMIC DNA]</scope>
    <source>
        <strain evidence="10">Taebaek</strain>
    </source>
</reference>
<feature type="compositionally biased region" description="Basic and acidic residues" evidence="7">
    <location>
        <begin position="323"/>
        <end position="333"/>
    </location>
</feature>
<sequence length="399" mass="44166">MSLPSPSAFSIDPGGATELDSFLIDNFIRTVVISIVFILLLGTSILNIVVLWCRSDEVISLYLISLSFADLFCSLLIIPFSLFSSLRPGWHFAGDNSALCKCTVYVHVVLICSTVYIFAWISVDRYSAFMKPSRYEVAHTATRCKCWIFFSWATSLLIACPILIAKMESKYSPQLELCLLNWTSTMAYSVTLAVLVLVPSLCTMAFTSAAIIAAVNKPDELEDLQRTILDTDPNFVISLFILVSFLLSWLPIIVFQLLPNSLVGQSDLSMMQFAFSWLAIGGGSSKLLIYSFTSTEFRRFLCCFSSCLPQISSNSFASPSPSTKDEQNYERQPQESSNNKMTEKKQRVIVSGNKPSPLSPINKRTTTDYGSFGFSPTIAIGFGTRKIGGYGKNGSRTTQ</sequence>
<evidence type="ECO:0000313" key="11">
    <source>
        <dbReference type="Proteomes" id="UP001620645"/>
    </source>
</evidence>
<feature type="transmembrane region" description="Helical" evidence="8">
    <location>
        <begin position="235"/>
        <end position="258"/>
    </location>
</feature>
<evidence type="ECO:0000313" key="10">
    <source>
        <dbReference type="EMBL" id="KAL3102228.1"/>
    </source>
</evidence>
<keyword evidence="6" id="KW-0675">Receptor</keyword>
<feature type="transmembrane region" description="Helical" evidence="8">
    <location>
        <begin position="104"/>
        <end position="123"/>
    </location>
</feature>
<keyword evidence="2" id="KW-1003">Cell membrane</keyword>
<dbReference type="AlphaFoldDB" id="A0ABD2KH29"/>
<dbReference type="InterPro" id="IPR000276">
    <property type="entry name" value="GPCR_Rhodpsn"/>
</dbReference>
<dbReference type="EMBL" id="JBICCN010000026">
    <property type="protein sequence ID" value="KAL3102228.1"/>
    <property type="molecule type" value="Genomic_DNA"/>
</dbReference>
<dbReference type="PANTHER" id="PTHR24241:SF170">
    <property type="entry name" value="G-PROTEIN COUPLED RECEPTORS FAMILY 1 PROFILE DOMAIN-CONTAINING PROTEIN"/>
    <property type="match status" value="1"/>
</dbReference>
<evidence type="ECO:0000256" key="3">
    <source>
        <dbReference type="ARBA" id="ARBA00022692"/>
    </source>
</evidence>
<comment type="caution">
    <text evidence="10">The sequence shown here is derived from an EMBL/GenBank/DDBJ whole genome shotgun (WGS) entry which is preliminary data.</text>
</comment>
<dbReference type="CDD" id="cd00637">
    <property type="entry name" value="7tm_classA_rhodopsin-like"/>
    <property type="match status" value="1"/>
</dbReference>
<dbReference type="GO" id="GO:0005886">
    <property type="term" value="C:plasma membrane"/>
    <property type="evidence" value="ECO:0007669"/>
    <property type="project" value="UniProtKB-SubCell"/>
</dbReference>
<name>A0ABD2KH29_HETSC</name>
<evidence type="ECO:0000256" key="1">
    <source>
        <dbReference type="ARBA" id="ARBA00004651"/>
    </source>
</evidence>
<dbReference type="Pfam" id="PF00001">
    <property type="entry name" value="7tm_1"/>
    <property type="match status" value="1"/>
</dbReference>
<keyword evidence="4 8" id="KW-1133">Transmembrane helix</keyword>
<feature type="region of interest" description="Disordered" evidence="7">
    <location>
        <begin position="314"/>
        <end position="364"/>
    </location>
</feature>
<keyword evidence="5 8" id="KW-0472">Membrane</keyword>
<keyword evidence="11" id="KW-1185">Reference proteome</keyword>
<dbReference type="PROSITE" id="PS50262">
    <property type="entry name" value="G_PROTEIN_RECEP_F1_2"/>
    <property type="match status" value="1"/>
</dbReference>
<evidence type="ECO:0000256" key="6">
    <source>
        <dbReference type="ARBA" id="ARBA00023170"/>
    </source>
</evidence>
<feature type="transmembrane region" description="Helical" evidence="8">
    <location>
        <begin position="59"/>
        <end position="84"/>
    </location>
</feature>
<feature type="transmembrane region" description="Helical" evidence="8">
    <location>
        <begin position="27"/>
        <end position="52"/>
    </location>
</feature>
<feature type="transmembrane region" description="Helical" evidence="8">
    <location>
        <begin position="185"/>
        <end position="215"/>
    </location>
</feature>